<evidence type="ECO:0000259" key="5">
    <source>
        <dbReference type="SMART" id="SM00237"/>
    </source>
</evidence>
<gene>
    <name evidence="6" type="ORF">GBAR_LOCUS3393</name>
</gene>
<comment type="caution">
    <text evidence="6">The sequence shown here is derived from an EMBL/GenBank/DDBJ whole genome shotgun (WGS) entry which is preliminary data.</text>
</comment>
<protein>
    <submittedName>
        <fullName evidence="6">Sodium/calcium exchanger 2</fullName>
    </submittedName>
</protein>
<organism evidence="6 7">
    <name type="scientific">Geodia barretti</name>
    <name type="common">Barrett's horny sponge</name>
    <dbReference type="NCBI Taxonomy" id="519541"/>
    <lineage>
        <taxon>Eukaryota</taxon>
        <taxon>Metazoa</taxon>
        <taxon>Porifera</taxon>
        <taxon>Demospongiae</taxon>
        <taxon>Heteroscleromorpha</taxon>
        <taxon>Tetractinellida</taxon>
        <taxon>Astrophorina</taxon>
        <taxon>Geodiidae</taxon>
        <taxon>Geodia</taxon>
    </lineage>
</organism>
<keyword evidence="7" id="KW-1185">Reference proteome</keyword>
<proteinExistence type="predicted"/>
<keyword evidence="4" id="KW-0813">Transport</keyword>
<dbReference type="Gene3D" id="2.60.40.2030">
    <property type="match status" value="3"/>
</dbReference>
<evidence type="ECO:0000256" key="1">
    <source>
        <dbReference type="ARBA" id="ARBA00022729"/>
    </source>
</evidence>
<dbReference type="InterPro" id="IPR038081">
    <property type="entry name" value="CalX-like_sf"/>
</dbReference>
<keyword evidence="1" id="KW-0732">Signal</keyword>
<evidence type="ECO:0000256" key="4">
    <source>
        <dbReference type="ARBA" id="ARBA00023065"/>
    </source>
</evidence>
<dbReference type="AlphaFoldDB" id="A0AA35R454"/>
<sequence>MERTLYQVSEGVGYLQVCAVVIRPDENTDCPIGFAFEVELSTINGSAVQIMDYVSLDTTLQFAECDRMSCENITINEDETLENIEAFFVTLERNGLDSSITLNPTRAEIEIRDDDGPVVGLEETFYTTAEGVGTVEVCAVVYSPNGNLACPIDFAFSVELLTTDGDAVSTMDYDSITTTLPFGRCDTRSCVDVLITDDDVLEDTESFFVSLLRNGLDSRITLDPTQGEIEIIDSDDAVIGLERTLYSIQEGSAPAVEVCIVVYRPTGICPIPFPFSVMFSTSDLTAVVDNDYLDADTIQIFGACATRRCIFVPIVDDSIGEPDELVSISLGDPSDSRITASPRQGLINITDMIMETEFVNDTVTGDPLMTVPVAFPDTSTLCYEVHGESDKFFNLISDNCVSVNAHYARSGINNPNITLNVIDAVGIRAVSNNGSCVNIGVDLEGCTASINGVDLSSMYRENGIVVRKYSSRVRITVPNCEDTDLVMWVFCTGGRTEDPYTWEYFSFNFLRFVVMRGINLREESHGLLGQFWNIEIEVGEHTDTFNGASRSDDYTVTVHPNDPNKIRSFVALVSSVTWEFEKKPCLYVGNSQAGPLGEDVTPNESVIEGTYKDYMVDSMFSPNFKFAHIDQDNCMAK</sequence>
<dbReference type="GO" id="GO:0007154">
    <property type="term" value="P:cell communication"/>
    <property type="evidence" value="ECO:0007669"/>
    <property type="project" value="InterPro"/>
</dbReference>
<dbReference type="Pfam" id="PF03160">
    <property type="entry name" value="Calx-beta"/>
    <property type="match status" value="1"/>
</dbReference>
<evidence type="ECO:0000256" key="3">
    <source>
        <dbReference type="ARBA" id="ARBA00022837"/>
    </source>
</evidence>
<reference evidence="6" key="1">
    <citation type="submission" date="2023-03" db="EMBL/GenBank/DDBJ databases">
        <authorList>
            <person name="Steffen K."/>
            <person name="Cardenas P."/>
        </authorList>
    </citation>
    <scope>NUCLEOTIDE SEQUENCE</scope>
</reference>
<dbReference type="PANTHER" id="PTHR11878">
    <property type="entry name" value="SODIUM/CALCIUM EXCHANGER"/>
    <property type="match status" value="1"/>
</dbReference>
<accession>A0AA35R454</accession>
<dbReference type="InterPro" id="IPR003644">
    <property type="entry name" value="Calx_beta"/>
</dbReference>
<dbReference type="PANTHER" id="PTHR11878:SF65">
    <property type="entry name" value="NA_CA-EXCHANGE PROTEIN, ISOFORM G"/>
    <property type="match status" value="1"/>
</dbReference>
<evidence type="ECO:0000256" key="2">
    <source>
        <dbReference type="ARBA" id="ARBA00022737"/>
    </source>
</evidence>
<dbReference type="InterPro" id="IPR051171">
    <property type="entry name" value="CaCA"/>
</dbReference>
<feature type="domain" description="Calx-beta" evidence="5">
    <location>
        <begin position="228"/>
        <end position="331"/>
    </location>
</feature>
<dbReference type="EMBL" id="CASHTH010000481">
    <property type="protein sequence ID" value="CAI8002443.1"/>
    <property type="molecule type" value="Genomic_DNA"/>
</dbReference>
<keyword evidence="4" id="KW-0406">Ion transport</keyword>
<dbReference type="GO" id="GO:0030001">
    <property type="term" value="P:metal ion transport"/>
    <property type="evidence" value="ECO:0007669"/>
    <property type="project" value="TreeGrafter"/>
</dbReference>
<dbReference type="SUPFAM" id="SSF141072">
    <property type="entry name" value="CalX-like"/>
    <property type="match status" value="3"/>
</dbReference>
<dbReference type="GO" id="GO:0016020">
    <property type="term" value="C:membrane"/>
    <property type="evidence" value="ECO:0007669"/>
    <property type="project" value="InterPro"/>
</dbReference>
<evidence type="ECO:0000313" key="6">
    <source>
        <dbReference type="EMBL" id="CAI8002443.1"/>
    </source>
</evidence>
<dbReference type="SMART" id="SM00237">
    <property type="entry name" value="Calx_beta"/>
    <property type="match status" value="2"/>
</dbReference>
<keyword evidence="3" id="KW-0106">Calcium</keyword>
<dbReference type="Proteomes" id="UP001174909">
    <property type="component" value="Unassembled WGS sequence"/>
</dbReference>
<name>A0AA35R454_GEOBA</name>
<keyword evidence="2" id="KW-0677">Repeat</keyword>
<evidence type="ECO:0000313" key="7">
    <source>
        <dbReference type="Proteomes" id="UP001174909"/>
    </source>
</evidence>
<feature type="domain" description="Calx-beta" evidence="5">
    <location>
        <begin position="107"/>
        <end position="212"/>
    </location>
</feature>